<comment type="caution">
    <text evidence="2">The sequence shown here is derived from an EMBL/GenBank/DDBJ whole genome shotgun (WGS) entry which is preliminary data.</text>
</comment>
<reference evidence="2 3" key="1">
    <citation type="journal article" date="2014" name="Genome Announc.">
        <title>Draft Genome Sequence of Cytophaga fermentans JCM 21142T, a Facultative Anaerobe Isolated from Marine Mud.</title>
        <authorList>
            <person name="Starns D."/>
            <person name="Oshima K."/>
            <person name="Suda W."/>
            <person name="Iino T."/>
            <person name="Yuki M."/>
            <person name="Inoue J."/>
            <person name="Kitamura K."/>
            <person name="Iida T."/>
            <person name="Darby A."/>
            <person name="Hattori M."/>
            <person name="Ohkuma M."/>
        </authorList>
    </citation>
    <scope>NUCLEOTIDE SEQUENCE [LARGE SCALE GENOMIC DNA]</scope>
    <source>
        <strain evidence="2 3">JCM 21142</strain>
    </source>
</reference>
<dbReference type="GO" id="GO:0003677">
    <property type="term" value="F:DNA binding"/>
    <property type="evidence" value="ECO:0007669"/>
    <property type="project" value="InterPro"/>
</dbReference>
<dbReference type="eggNOG" id="COG1396">
    <property type="taxonomic scope" value="Bacteria"/>
</dbReference>
<dbReference type="AlphaFoldDB" id="W7Y323"/>
<organism evidence="2 3">
    <name type="scientific">Saccharicrinis fermentans DSM 9555 = JCM 21142</name>
    <dbReference type="NCBI Taxonomy" id="869213"/>
    <lineage>
        <taxon>Bacteria</taxon>
        <taxon>Pseudomonadati</taxon>
        <taxon>Bacteroidota</taxon>
        <taxon>Bacteroidia</taxon>
        <taxon>Marinilabiliales</taxon>
        <taxon>Marinilabiliaceae</taxon>
        <taxon>Saccharicrinis</taxon>
    </lineage>
</organism>
<accession>W7Y323</accession>
<dbReference type="Pfam" id="PF01381">
    <property type="entry name" value="HTH_3"/>
    <property type="match status" value="1"/>
</dbReference>
<dbReference type="Gene3D" id="1.10.260.40">
    <property type="entry name" value="lambda repressor-like DNA-binding domains"/>
    <property type="match status" value="1"/>
</dbReference>
<feature type="domain" description="HTH cro/C1-type" evidence="1">
    <location>
        <begin position="1"/>
        <end position="37"/>
    </location>
</feature>
<dbReference type="STRING" id="869213.GCA_000517085_03850"/>
<evidence type="ECO:0000313" key="2">
    <source>
        <dbReference type="EMBL" id="GAF05230.1"/>
    </source>
</evidence>
<dbReference type="SUPFAM" id="SSF47413">
    <property type="entry name" value="lambda repressor-like DNA-binding domains"/>
    <property type="match status" value="1"/>
</dbReference>
<name>W7Y323_9BACT</name>
<protein>
    <submittedName>
        <fullName evidence="2">Helix-turn-helix protein</fullName>
    </submittedName>
</protein>
<evidence type="ECO:0000313" key="3">
    <source>
        <dbReference type="Proteomes" id="UP000019402"/>
    </source>
</evidence>
<dbReference type="InterPro" id="IPR010982">
    <property type="entry name" value="Lambda_DNA-bd_dom_sf"/>
</dbReference>
<sequence length="97" mass="11250">MGMHRSNYSKIENGQREISVAALDKIAAFFNITLDELVHLGEDIPKEVSIEDKTTVEQIKLIQELDQEEKNMVFKMIETFLTKKKFKDFFNKNIAAL</sequence>
<dbReference type="InterPro" id="IPR001387">
    <property type="entry name" value="Cro/C1-type_HTH"/>
</dbReference>
<dbReference type="Proteomes" id="UP000019402">
    <property type="component" value="Unassembled WGS sequence"/>
</dbReference>
<keyword evidence="3" id="KW-1185">Reference proteome</keyword>
<dbReference type="EMBL" id="BAMD01000075">
    <property type="protein sequence ID" value="GAF05230.1"/>
    <property type="molecule type" value="Genomic_DNA"/>
</dbReference>
<gene>
    <name evidence="2" type="ORF">JCM21142_93957</name>
</gene>
<dbReference type="PROSITE" id="PS50943">
    <property type="entry name" value="HTH_CROC1"/>
    <property type="match status" value="1"/>
</dbReference>
<proteinExistence type="predicted"/>
<evidence type="ECO:0000259" key="1">
    <source>
        <dbReference type="PROSITE" id="PS50943"/>
    </source>
</evidence>
<dbReference type="CDD" id="cd00093">
    <property type="entry name" value="HTH_XRE"/>
    <property type="match status" value="1"/>
</dbReference>